<keyword evidence="3" id="KW-0732">Signal</keyword>
<dbReference type="InterPro" id="IPR050695">
    <property type="entry name" value="N-acetylmuramoyl_amidase_3"/>
</dbReference>
<dbReference type="CDD" id="cd02696">
    <property type="entry name" value="MurNAc-LAA"/>
    <property type="match status" value="1"/>
</dbReference>
<dbReference type="STRING" id="661478.OP10G_3667"/>
<name>A0A068NWA1_FIMGI</name>
<dbReference type="AlphaFoldDB" id="A0A068NWA1"/>
<sequence>MKRSPIALLPWMVLATAAYGQTRSADVLYTHFDDIPTHALRVGDEAFVAVDDVSRWGWKTTAWADMVDVKAEDKKVSVPFRVFNGRQMFPLRAAVKKLGGESEWVGNTDTLWVYGKLSSISVKEGKLHIESSIRFHPRTTMLLNPSRLVLDLEGVRLDPKTVLDLDPTARVVQYKPNVARLIVETSDFVDLDKLNGPETADLELEYATPKKTPPAEPSQEGSPATDVKTQPPATPPVIKPAGILDVQVDSETGSELKLRFAVQPLGEPVFRKPSPTSLEVVLPGIAVTLPADFKVASSSITSISVRSAPEGTIVTLGLARAMGAQIYFNAEGVFLQLSKPNVGDGRLAGKLIVVDPGHGGHDNGANSGGVFEKNLNLSIGKLIAAELAKAGATVIMTRKTDVFIPLNTRAQIAEQNHADLFISNHINSTGGSGSQSGGITFHHLGRPVSRLLGECIQAELAKVGGIPNLGTWSDGKIYRSGFAVLRQTNMPGVLLELGFINHPRDRKRLVSEEFQRGVAAAVVRGIKVFLGDAKKND</sequence>
<feature type="chain" id="PRO_5001651950" evidence="3">
    <location>
        <begin position="21"/>
        <end position="537"/>
    </location>
</feature>
<evidence type="ECO:0000256" key="2">
    <source>
        <dbReference type="SAM" id="MobiDB-lite"/>
    </source>
</evidence>
<dbReference type="Gene3D" id="3.40.630.40">
    <property type="entry name" value="Zn-dependent exopeptidases"/>
    <property type="match status" value="1"/>
</dbReference>
<dbReference type="GO" id="GO:0030288">
    <property type="term" value="C:outer membrane-bounded periplasmic space"/>
    <property type="evidence" value="ECO:0007669"/>
    <property type="project" value="TreeGrafter"/>
</dbReference>
<evidence type="ECO:0000259" key="4">
    <source>
        <dbReference type="SMART" id="SM00646"/>
    </source>
</evidence>
<protein>
    <submittedName>
        <fullName evidence="5">N-acetylmuramoyl-L-alanine amidase</fullName>
    </submittedName>
</protein>
<gene>
    <name evidence="5" type="ORF">OP10G_3667</name>
</gene>
<proteinExistence type="predicted"/>
<dbReference type="SUPFAM" id="SSF53187">
    <property type="entry name" value="Zn-dependent exopeptidases"/>
    <property type="match status" value="1"/>
</dbReference>
<dbReference type="GO" id="GO:0008745">
    <property type="term" value="F:N-acetylmuramoyl-L-alanine amidase activity"/>
    <property type="evidence" value="ECO:0007669"/>
    <property type="project" value="InterPro"/>
</dbReference>
<accession>A0A068NWA1</accession>
<dbReference type="eggNOG" id="COG0860">
    <property type="taxonomic scope" value="Bacteria"/>
</dbReference>
<feature type="region of interest" description="Disordered" evidence="2">
    <location>
        <begin position="203"/>
        <end position="239"/>
    </location>
</feature>
<reference evidence="5 6" key="1">
    <citation type="journal article" date="2014" name="PLoS ONE">
        <title>The first complete genome sequence of the class fimbriimonadia in the phylum armatimonadetes.</title>
        <authorList>
            <person name="Hu Z.Y."/>
            <person name="Wang Y.Z."/>
            <person name="Im W.T."/>
            <person name="Wang S.Y."/>
            <person name="Zhao G.P."/>
            <person name="Zheng H.J."/>
            <person name="Quan Z.X."/>
        </authorList>
    </citation>
    <scope>NUCLEOTIDE SEQUENCE [LARGE SCALE GENOMIC DNA]</scope>
    <source>
        <strain evidence="5">Gsoil 348</strain>
    </source>
</reference>
<feature type="domain" description="MurNAc-LAA" evidence="4">
    <location>
        <begin position="410"/>
        <end position="527"/>
    </location>
</feature>
<keyword evidence="1" id="KW-0378">Hydrolase</keyword>
<dbReference type="InterPro" id="IPR002508">
    <property type="entry name" value="MurNAc-LAA_cat"/>
</dbReference>
<dbReference type="SMART" id="SM00646">
    <property type="entry name" value="Ami_3"/>
    <property type="match status" value="1"/>
</dbReference>
<dbReference type="EMBL" id="CP007139">
    <property type="protein sequence ID" value="AIE87035.1"/>
    <property type="molecule type" value="Genomic_DNA"/>
</dbReference>
<keyword evidence="6" id="KW-1185">Reference proteome</keyword>
<dbReference type="PANTHER" id="PTHR30404:SF0">
    <property type="entry name" value="N-ACETYLMURAMOYL-L-ALANINE AMIDASE AMIC"/>
    <property type="match status" value="1"/>
</dbReference>
<evidence type="ECO:0000313" key="5">
    <source>
        <dbReference type="EMBL" id="AIE87035.1"/>
    </source>
</evidence>
<dbReference type="Proteomes" id="UP000027982">
    <property type="component" value="Chromosome"/>
</dbReference>
<evidence type="ECO:0000256" key="3">
    <source>
        <dbReference type="SAM" id="SignalP"/>
    </source>
</evidence>
<dbReference type="GO" id="GO:0009253">
    <property type="term" value="P:peptidoglycan catabolic process"/>
    <property type="evidence" value="ECO:0007669"/>
    <property type="project" value="InterPro"/>
</dbReference>
<evidence type="ECO:0000313" key="6">
    <source>
        <dbReference type="Proteomes" id="UP000027982"/>
    </source>
</evidence>
<evidence type="ECO:0000256" key="1">
    <source>
        <dbReference type="ARBA" id="ARBA00022801"/>
    </source>
</evidence>
<dbReference type="PANTHER" id="PTHR30404">
    <property type="entry name" value="N-ACETYLMURAMOYL-L-ALANINE AMIDASE"/>
    <property type="match status" value="1"/>
</dbReference>
<feature type="signal peptide" evidence="3">
    <location>
        <begin position="1"/>
        <end position="20"/>
    </location>
</feature>
<dbReference type="RefSeq" id="WP_025229043.1">
    <property type="nucleotide sequence ID" value="NZ_CP007139.1"/>
</dbReference>
<dbReference type="HOGENOM" id="CLU_506935_0_0_0"/>
<dbReference type="Pfam" id="PF01520">
    <property type="entry name" value="Amidase_3"/>
    <property type="match status" value="1"/>
</dbReference>
<dbReference type="KEGG" id="fgi:OP10G_3667"/>
<organism evidence="5 6">
    <name type="scientific">Fimbriimonas ginsengisoli Gsoil 348</name>
    <dbReference type="NCBI Taxonomy" id="661478"/>
    <lineage>
        <taxon>Bacteria</taxon>
        <taxon>Bacillati</taxon>
        <taxon>Armatimonadota</taxon>
        <taxon>Fimbriimonadia</taxon>
        <taxon>Fimbriimonadales</taxon>
        <taxon>Fimbriimonadaceae</taxon>
        <taxon>Fimbriimonas</taxon>
    </lineage>
</organism>